<dbReference type="PANTHER" id="PTHR13258:SF0">
    <property type="entry name" value="SYNDETIN"/>
    <property type="match status" value="1"/>
</dbReference>
<dbReference type="Proteomes" id="UP000039865">
    <property type="component" value="Unassembled WGS sequence"/>
</dbReference>
<proteinExistence type="predicted"/>
<keyword evidence="7" id="KW-1185">Reference proteome</keyword>
<evidence type="ECO:0000313" key="6">
    <source>
        <dbReference type="EMBL" id="CDW71082.1"/>
    </source>
</evidence>
<dbReference type="EMBL" id="CCKQ01000025">
    <property type="protein sequence ID" value="CDW71082.1"/>
    <property type="molecule type" value="Genomic_DNA"/>
</dbReference>
<keyword evidence="3" id="KW-0175">Coiled coil</keyword>
<evidence type="ECO:0000256" key="1">
    <source>
        <dbReference type="ARBA" id="ARBA00022448"/>
    </source>
</evidence>
<evidence type="ECO:0000259" key="5">
    <source>
        <dbReference type="Pfam" id="PF10475"/>
    </source>
</evidence>
<dbReference type="GO" id="GO:0005829">
    <property type="term" value="C:cytosol"/>
    <property type="evidence" value="ECO:0007669"/>
    <property type="project" value="GOC"/>
</dbReference>
<dbReference type="OrthoDB" id="298507at2759"/>
<evidence type="ECO:0000256" key="2">
    <source>
        <dbReference type="ARBA" id="ARBA00022927"/>
    </source>
</evidence>
<dbReference type="GO" id="GO:0032456">
    <property type="term" value="P:endocytic recycling"/>
    <property type="evidence" value="ECO:0007669"/>
    <property type="project" value="InterPro"/>
</dbReference>
<dbReference type="InterPro" id="IPR040047">
    <property type="entry name" value="VPS50"/>
</dbReference>
<feature type="domain" description="Vacuolar protein sorting-associated protein 54 N-terminal" evidence="5">
    <location>
        <begin position="126"/>
        <end position="433"/>
    </location>
</feature>
<dbReference type="GO" id="GO:0000149">
    <property type="term" value="F:SNARE binding"/>
    <property type="evidence" value="ECO:0007669"/>
    <property type="project" value="TreeGrafter"/>
</dbReference>
<dbReference type="OMA" id="MAKVKWD"/>
<name>A0A077ZM56_STYLE</name>
<sequence length="1128" mass="132746">MMISDSKAFSSIFKTPDKFEIKFDDEDFSKYENDDDELQESDNKYFSSPADKDSELSFIDYLKQNSHQSQIQALIDKYHYGANSNNNSNNQRNDENFRLKKQMKSIKEEVLDILMSLPNSDDVLSNIDESYHLPSIEINQIQMFKKEFSQLSIPIDIFEITERCEDLERVQKVISYQLSFSVMKNSDKFVEGVTNIKGIQDDLQIVKEISQNSTQTVEFIRKKIAITMYKAIFLKRKQKRLQIVKDITVKVLKQFCDNEIQVKKLLQKHDFKKALILSAQSINQITEFQQQFSFSCLELLKDKFQLLVLNVKDKLAQGLNLLILKYDQQLYDKILKANQQLCNDQKLNFSEYIANNIKDKIRQNVTQSMKRSLLKYQKNFEQLQLIGINYQNPRIKLGTLSKMLDKTYYLQAICELYKTLSNLMYNHHLITRYHSLSDNVLSEEQNDIIRYQLVQDRKSFWQYIQEKLINFFQSTQELADDLSIRELFDLLMLSNRFIDMGQEFGGDDESSQVSLLRYLSNDLSNKYIEDFKNFHIQNVKNLLEREEWDRLPIPDNFVIKEIEDPFAEYPKHMDQLLNVFSSQSRPSIAGMEVRDSQLPDIGNLSKKKSSKIVSHFSQFAVSNPFEQIQFVSAQKEQRHDVADKNESFIICMTEQEMSDDEGNRSYDEDDMIDIGDEDMKSGGLELQYKQGINQFDNGVQKSLTFYQQQSKIKFDKNMILSLSGLNIIKSTIAKYIELMNVCRHKSFDIFINLCQSFELYFFSAFHMFAQSQQYKRLFEDSVYENVDPNLEDLSKYQDLHELYIFQQRYKYLKNFLIRVRNFVEQNQSSQQLNCSIQSNPVLSILIKTLPNAQIFELLNRFEQDVQYSLYKTIVCVESVLFVYEQISSKRNLIKRLVNTQQQAYVIQYFNSLDQTINEFRHFLYYQNIHEVVPLDLSIQNVGNINWTLKSKKTDISSYIEKVIQSIDLFASKTLTEIFKKGEGVSQAPEIIQKRMISISTDYIAQTIIESIAQIKKCNDFGRESMKQDINYLRNIVQMKVLDCPSQLLNLIAFVEAYFLSREELLDFVKRNSDSNFTYKQLKNLLSICQCLNIGIKSSEKKEFYTNVDIFFRDYFTTFMLQNKSSHQL</sequence>
<dbReference type="Pfam" id="PF10474">
    <property type="entry name" value="Syndetin_C"/>
    <property type="match status" value="1"/>
</dbReference>
<dbReference type="GO" id="GO:0015031">
    <property type="term" value="P:protein transport"/>
    <property type="evidence" value="ECO:0007669"/>
    <property type="project" value="UniProtKB-KW"/>
</dbReference>
<evidence type="ECO:0000256" key="3">
    <source>
        <dbReference type="ARBA" id="ARBA00023054"/>
    </source>
</evidence>
<evidence type="ECO:0000313" key="7">
    <source>
        <dbReference type="Proteomes" id="UP000039865"/>
    </source>
</evidence>
<dbReference type="GO" id="GO:0042147">
    <property type="term" value="P:retrograde transport, endosome to Golgi"/>
    <property type="evidence" value="ECO:0007669"/>
    <property type="project" value="InterPro"/>
</dbReference>
<dbReference type="PANTHER" id="PTHR13258">
    <property type="entry name" value="SYNDETIN"/>
    <property type="match status" value="1"/>
</dbReference>
<dbReference type="InterPro" id="IPR019514">
    <property type="entry name" value="Syndetin_C"/>
</dbReference>
<keyword evidence="2" id="KW-0653">Protein transport</keyword>
<protein>
    <recommendedName>
        <fullName evidence="8">Syndetin C-terminal domain-containing protein</fullName>
    </recommendedName>
</protein>
<dbReference type="AlphaFoldDB" id="A0A077ZM56"/>
<dbReference type="InterPro" id="IPR019515">
    <property type="entry name" value="VPS54_N"/>
</dbReference>
<organism evidence="6 7">
    <name type="scientific">Stylonychia lemnae</name>
    <name type="common">Ciliate</name>
    <dbReference type="NCBI Taxonomy" id="5949"/>
    <lineage>
        <taxon>Eukaryota</taxon>
        <taxon>Sar</taxon>
        <taxon>Alveolata</taxon>
        <taxon>Ciliophora</taxon>
        <taxon>Intramacronucleata</taxon>
        <taxon>Spirotrichea</taxon>
        <taxon>Stichotrichia</taxon>
        <taxon>Sporadotrichida</taxon>
        <taxon>Oxytrichidae</taxon>
        <taxon>Stylonychinae</taxon>
        <taxon>Stylonychia</taxon>
    </lineage>
</organism>
<evidence type="ECO:0000259" key="4">
    <source>
        <dbReference type="Pfam" id="PF10474"/>
    </source>
</evidence>
<feature type="domain" description="Syndetin C-terminal" evidence="4">
    <location>
        <begin position="867"/>
        <end position="1106"/>
    </location>
</feature>
<evidence type="ECO:0008006" key="8">
    <source>
        <dbReference type="Google" id="ProtNLM"/>
    </source>
</evidence>
<dbReference type="Pfam" id="PF10475">
    <property type="entry name" value="Vps54_N"/>
    <property type="match status" value="1"/>
</dbReference>
<gene>
    <name evidence="6" type="primary">Contig12808.g13672</name>
    <name evidence="6" type="ORF">STYLEM_21</name>
</gene>
<keyword evidence="1" id="KW-0813">Transport</keyword>
<dbReference type="GO" id="GO:1990745">
    <property type="term" value="C:EARP complex"/>
    <property type="evidence" value="ECO:0007669"/>
    <property type="project" value="InterPro"/>
</dbReference>
<dbReference type="InParanoid" id="A0A077ZM56"/>
<accession>A0A077ZM56</accession>
<reference evidence="6 7" key="1">
    <citation type="submission" date="2014-06" db="EMBL/GenBank/DDBJ databases">
        <authorList>
            <person name="Swart Estienne"/>
        </authorList>
    </citation>
    <scope>NUCLEOTIDE SEQUENCE [LARGE SCALE GENOMIC DNA]</scope>
    <source>
        <strain evidence="6 7">130c</strain>
    </source>
</reference>